<feature type="region of interest" description="Disordered" evidence="7">
    <location>
        <begin position="166"/>
        <end position="276"/>
    </location>
</feature>
<dbReference type="EnsemblPlants" id="ONIVA03G31310.2">
    <property type="protein sequence ID" value="ONIVA03G31310.2"/>
    <property type="gene ID" value="ONIVA03G31310"/>
</dbReference>
<keyword evidence="2" id="KW-0150">Chloroplast</keyword>
<organism evidence="9">
    <name type="scientific">Oryza nivara</name>
    <name type="common">Indian wild rice</name>
    <name type="synonym">Oryza sativa f. spontanea</name>
    <dbReference type="NCBI Taxonomy" id="4536"/>
    <lineage>
        <taxon>Eukaryota</taxon>
        <taxon>Viridiplantae</taxon>
        <taxon>Streptophyta</taxon>
        <taxon>Embryophyta</taxon>
        <taxon>Tracheophyta</taxon>
        <taxon>Spermatophyta</taxon>
        <taxon>Magnoliopsida</taxon>
        <taxon>Liliopsida</taxon>
        <taxon>Poales</taxon>
        <taxon>Poaceae</taxon>
        <taxon>BOP clade</taxon>
        <taxon>Oryzoideae</taxon>
        <taxon>Oryzeae</taxon>
        <taxon>Oryzinae</taxon>
        <taxon>Oryza</taxon>
    </lineage>
</organism>
<dbReference type="GO" id="GO:0009507">
    <property type="term" value="C:chloroplast"/>
    <property type="evidence" value="ECO:0007669"/>
    <property type="project" value="UniProtKB-SubCell"/>
</dbReference>
<dbReference type="AlphaFoldDB" id="A0A0E0GS22"/>
<dbReference type="InterPro" id="IPR013783">
    <property type="entry name" value="Ig-like_fold"/>
</dbReference>
<dbReference type="Proteomes" id="UP000006591">
    <property type="component" value="Chromosome 3"/>
</dbReference>
<dbReference type="PANTHER" id="PTHR47434:SF1">
    <property type="entry name" value="PROTEIN PTST HOMOLOG 2, CHLOROPLASTIC"/>
    <property type="match status" value="1"/>
</dbReference>
<evidence type="ECO:0000313" key="9">
    <source>
        <dbReference type="EnsemblPlants" id="ONIVA03G31310.2"/>
    </source>
</evidence>
<evidence type="ECO:0000256" key="4">
    <source>
        <dbReference type="ARBA" id="ARBA00022946"/>
    </source>
</evidence>
<comment type="subcellular location">
    <subcellularLocation>
        <location evidence="1">Plastid</location>
        <location evidence="1">Chloroplast</location>
    </subcellularLocation>
</comment>
<dbReference type="Pfam" id="PF16561">
    <property type="entry name" value="AMPK1_CBM"/>
    <property type="match status" value="1"/>
</dbReference>
<dbReference type="FunFam" id="2.60.40.10:FF:001513">
    <property type="entry name" value="Protein PTST, chloroplastic"/>
    <property type="match status" value="1"/>
</dbReference>
<feature type="region of interest" description="Disordered" evidence="7">
    <location>
        <begin position="39"/>
        <end position="77"/>
    </location>
</feature>
<dbReference type="InterPro" id="IPR032640">
    <property type="entry name" value="AMPK1_CBM"/>
</dbReference>
<evidence type="ECO:0000256" key="1">
    <source>
        <dbReference type="ARBA" id="ARBA00004229"/>
    </source>
</evidence>
<sequence length="511" mass="55952">MLPLLLPLPVTPPPPLPSPTLTLAPASAPRRRLVLLAAAAPHHHHHHRRRRVYRRQRAAPTQTRAPRRTLSASNAARGEEDLEEAIYEFMRRSDKPGAFPTRAELVAAGRADLAAAVDACGGWLSLGWSSGGAEAGRASSSVGVHPDYPPEAGAAAAAGGASDLAQGAVWASSREAEASPSGRQPETEEEETETKFGTGLDGMLTRLQRERERVRPPLPQSSDGAGGERDNVALMGQSGAPSHSATGGRYTPKVPDNGNIHSYHPQNGALEHNKSSKSLTNDAWRTWSLDKGGFSDFQDILAQDDVHGPSNGVAVHDYDINDVDSERDDIHARLQNLELDLTAALHTLRSRFDKVISDMSEGDGAKAPNGLSDDWEFEETKVMQAQEELRSIRAKIAVLEGKMALEIIEKNKIIEEKQRRLDEAEKALSELRTVYIVWSNPASEVLLTGSFDGWTSQRRMERSERGTFSLNLRLYPGRYEIKFIVDGVWRNDPLRPLVSNNGHENNLLTVT</sequence>
<feature type="coiled-coil region" evidence="6">
    <location>
        <begin position="382"/>
        <end position="434"/>
    </location>
</feature>
<dbReference type="Gene3D" id="2.60.40.10">
    <property type="entry name" value="Immunoglobulins"/>
    <property type="match status" value="1"/>
</dbReference>
<evidence type="ECO:0000259" key="8">
    <source>
        <dbReference type="Pfam" id="PF16561"/>
    </source>
</evidence>
<feature type="compositionally biased region" description="Pro residues" evidence="7">
    <location>
        <begin position="9"/>
        <end position="18"/>
    </location>
</feature>
<name>A0A0E0GS22_ORYNI</name>
<evidence type="ECO:0000256" key="5">
    <source>
        <dbReference type="ARBA" id="ARBA00023054"/>
    </source>
</evidence>
<accession>A0A0E0GS22</accession>
<feature type="domain" description="AMP-activated protein kinase glycogen-binding" evidence="8">
    <location>
        <begin position="434"/>
        <end position="511"/>
    </location>
</feature>
<keyword evidence="3" id="KW-0934">Plastid</keyword>
<dbReference type="PANTHER" id="PTHR47434">
    <property type="entry name" value="PROTEIN PTST HOMOLOG 3, CHLOROPLASTIC"/>
    <property type="match status" value="1"/>
</dbReference>
<feature type="compositionally biased region" description="Basic residues" evidence="7">
    <location>
        <begin position="41"/>
        <end position="57"/>
    </location>
</feature>
<reference evidence="9" key="2">
    <citation type="submission" date="2018-04" db="EMBL/GenBank/DDBJ databases">
        <title>OnivRS2 (Oryza nivara Reference Sequence Version 2).</title>
        <authorList>
            <person name="Zhang J."/>
            <person name="Kudrna D."/>
            <person name="Lee S."/>
            <person name="Talag J."/>
            <person name="Rajasekar S."/>
            <person name="Welchert J."/>
            <person name="Hsing Y.-I."/>
            <person name="Wing R.A."/>
        </authorList>
    </citation>
    <scope>NUCLEOTIDE SEQUENCE [LARGE SCALE GENOMIC DNA]</scope>
    <source>
        <strain evidence="9">SL10</strain>
    </source>
</reference>
<reference evidence="9" key="1">
    <citation type="submission" date="2015-04" db="UniProtKB">
        <authorList>
            <consortium name="EnsemblPlants"/>
        </authorList>
    </citation>
    <scope>IDENTIFICATION</scope>
    <source>
        <strain evidence="9">SL10</strain>
    </source>
</reference>
<dbReference type="SUPFAM" id="SSF81296">
    <property type="entry name" value="E set domains"/>
    <property type="match status" value="1"/>
</dbReference>
<feature type="region of interest" description="Disordered" evidence="7">
    <location>
        <begin position="1"/>
        <end position="22"/>
    </location>
</feature>
<dbReference type="InterPro" id="IPR014756">
    <property type="entry name" value="Ig_E-set"/>
</dbReference>
<evidence type="ECO:0000256" key="6">
    <source>
        <dbReference type="SAM" id="Coils"/>
    </source>
</evidence>
<evidence type="ECO:0000256" key="3">
    <source>
        <dbReference type="ARBA" id="ARBA00022640"/>
    </source>
</evidence>
<evidence type="ECO:0000256" key="2">
    <source>
        <dbReference type="ARBA" id="ARBA00022528"/>
    </source>
</evidence>
<keyword evidence="5 6" id="KW-0175">Coiled coil</keyword>
<keyword evidence="10" id="KW-1185">Reference proteome</keyword>
<evidence type="ECO:0000256" key="7">
    <source>
        <dbReference type="SAM" id="MobiDB-lite"/>
    </source>
</evidence>
<evidence type="ECO:0000313" key="10">
    <source>
        <dbReference type="Proteomes" id="UP000006591"/>
    </source>
</evidence>
<proteinExistence type="predicted"/>
<dbReference type="Gramene" id="ONIVA03G31310.2">
    <property type="protein sequence ID" value="ONIVA03G31310.2"/>
    <property type="gene ID" value="ONIVA03G31310"/>
</dbReference>
<dbReference type="HOGENOM" id="CLU_020708_0_0_1"/>
<dbReference type="GO" id="GO:0019252">
    <property type="term" value="P:starch biosynthetic process"/>
    <property type="evidence" value="ECO:0007669"/>
    <property type="project" value="UniProtKB-ARBA"/>
</dbReference>
<dbReference type="CDD" id="cd02859">
    <property type="entry name" value="E_set_AMPKbeta_like_N"/>
    <property type="match status" value="1"/>
</dbReference>
<protein>
    <recommendedName>
        <fullName evidence="8">AMP-activated protein kinase glycogen-binding domain-containing protein</fullName>
    </recommendedName>
</protein>
<keyword evidence="4" id="KW-0809">Transit peptide</keyword>